<comment type="similarity">
    <text evidence="14 16">Belongs to the type III pantothenate kinase family.</text>
</comment>
<evidence type="ECO:0000313" key="19">
    <source>
        <dbReference type="Proteomes" id="UP001501725"/>
    </source>
</evidence>
<sequence length="267" mass="28119">MIESTKASNNLSSPSGGQGAGAGAGAGSTLCLDFGNTRLKAALFTGDVLREVVYLRPDAAAHLTELLDTHRPGHAILSSVIDHDPAIDALLADRTRYHRLSSQSKLPFTIPVGKPETMGADRIAAAAAAVHLFPGRHNLVIALGTCITYNFIAQEGAFLGGAIAPGMAMRFRAMHEYTAKLPLVAGTPNVPLVGYDTATNLQSGVVLGMAFEIDGFINAYRERYGNFNALLTGGDTGGVSPHLKNKIFADPELIFKGLYAISRVNTA</sequence>
<dbReference type="RefSeq" id="WP_345257422.1">
    <property type="nucleotide sequence ID" value="NZ_BAABGY010000014.1"/>
</dbReference>
<evidence type="ECO:0000256" key="8">
    <source>
        <dbReference type="ARBA" id="ARBA00022679"/>
    </source>
</evidence>
<evidence type="ECO:0000256" key="15">
    <source>
        <dbReference type="ARBA" id="ARBA00040883"/>
    </source>
</evidence>
<comment type="cofactor">
    <cofactor evidence="16">
        <name>NH4(+)</name>
        <dbReference type="ChEBI" id="CHEBI:28938"/>
    </cofactor>
    <cofactor evidence="16">
        <name>K(+)</name>
        <dbReference type="ChEBI" id="CHEBI:29103"/>
    </cofactor>
    <text evidence="16">A monovalent cation. Ammonium or potassium.</text>
</comment>
<keyword evidence="10 16" id="KW-0418">Kinase</keyword>
<dbReference type="PANTHER" id="PTHR34265">
    <property type="entry name" value="TYPE III PANTOTHENATE KINASE"/>
    <property type="match status" value="1"/>
</dbReference>
<dbReference type="PANTHER" id="PTHR34265:SF1">
    <property type="entry name" value="TYPE III PANTOTHENATE KINASE"/>
    <property type="match status" value="1"/>
</dbReference>
<evidence type="ECO:0000313" key="18">
    <source>
        <dbReference type="EMBL" id="GAA4340260.1"/>
    </source>
</evidence>
<comment type="subunit">
    <text evidence="5 16">Homodimer.</text>
</comment>
<evidence type="ECO:0000256" key="14">
    <source>
        <dbReference type="ARBA" id="ARBA00038036"/>
    </source>
</evidence>
<dbReference type="Proteomes" id="UP001501725">
    <property type="component" value="Unassembled WGS sequence"/>
</dbReference>
<evidence type="ECO:0000256" key="13">
    <source>
        <dbReference type="ARBA" id="ARBA00022993"/>
    </source>
</evidence>
<keyword evidence="13 16" id="KW-0173">Coenzyme A biosynthesis</keyword>
<keyword evidence="8 16" id="KW-0808">Transferase</keyword>
<evidence type="ECO:0000256" key="5">
    <source>
        <dbReference type="ARBA" id="ARBA00011738"/>
    </source>
</evidence>
<feature type="binding site" evidence="16">
    <location>
        <begin position="33"/>
        <end position="40"/>
    </location>
    <ligand>
        <name>ATP</name>
        <dbReference type="ChEBI" id="CHEBI:30616"/>
    </ligand>
</feature>
<feature type="binding site" evidence="16">
    <location>
        <position position="145"/>
    </location>
    <ligand>
        <name>ATP</name>
        <dbReference type="ChEBI" id="CHEBI:30616"/>
    </ligand>
</feature>
<organism evidence="18 19">
    <name type="scientific">Flaviaesturariibacter amylovorans</name>
    <dbReference type="NCBI Taxonomy" id="1084520"/>
    <lineage>
        <taxon>Bacteria</taxon>
        <taxon>Pseudomonadati</taxon>
        <taxon>Bacteroidota</taxon>
        <taxon>Chitinophagia</taxon>
        <taxon>Chitinophagales</taxon>
        <taxon>Chitinophagaceae</taxon>
        <taxon>Flaviaestuariibacter</taxon>
    </lineage>
</organism>
<comment type="subcellular location">
    <subcellularLocation>
        <location evidence="3 16">Cytoplasm</location>
    </subcellularLocation>
</comment>
<keyword evidence="9 16" id="KW-0547">Nucleotide-binding</keyword>
<feature type="binding site" evidence="16">
    <location>
        <position position="197"/>
    </location>
    <ligand>
        <name>substrate</name>
    </ligand>
</feature>
<dbReference type="NCBIfam" id="TIGR00671">
    <property type="entry name" value="baf"/>
    <property type="match status" value="1"/>
</dbReference>
<feature type="binding site" evidence="16">
    <location>
        <begin position="119"/>
        <end position="122"/>
    </location>
    <ligand>
        <name>substrate</name>
    </ligand>
</feature>
<accession>A0ABP8HJN5</accession>
<feature type="region of interest" description="Disordered" evidence="17">
    <location>
        <begin position="1"/>
        <end position="22"/>
    </location>
</feature>
<dbReference type="InterPro" id="IPR004619">
    <property type="entry name" value="Type_III_PanK"/>
</dbReference>
<evidence type="ECO:0000256" key="9">
    <source>
        <dbReference type="ARBA" id="ARBA00022741"/>
    </source>
</evidence>
<evidence type="ECO:0000256" key="2">
    <source>
        <dbReference type="ARBA" id="ARBA00001958"/>
    </source>
</evidence>
<comment type="caution">
    <text evidence="16">Lacks conserved residue(s) required for the propagation of feature annotation.</text>
</comment>
<dbReference type="SUPFAM" id="SSF53067">
    <property type="entry name" value="Actin-like ATPase domain"/>
    <property type="match status" value="2"/>
</dbReference>
<feature type="active site" description="Proton acceptor" evidence="16">
    <location>
        <position position="121"/>
    </location>
</feature>
<proteinExistence type="inferred from homology"/>
<dbReference type="EMBL" id="BAABGY010000014">
    <property type="protein sequence ID" value="GAA4340260.1"/>
    <property type="molecule type" value="Genomic_DNA"/>
</dbReference>
<dbReference type="GO" id="GO:0016301">
    <property type="term" value="F:kinase activity"/>
    <property type="evidence" value="ECO:0007669"/>
    <property type="project" value="UniProtKB-KW"/>
</dbReference>
<comment type="pathway">
    <text evidence="4 16">Cofactor biosynthesis; coenzyme A biosynthesis; CoA from (R)-pantothenate: step 1/5.</text>
</comment>
<evidence type="ECO:0000256" key="1">
    <source>
        <dbReference type="ARBA" id="ARBA00001206"/>
    </source>
</evidence>
<evidence type="ECO:0000256" key="6">
    <source>
        <dbReference type="ARBA" id="ARBA00012102"/>
    </source>
</evidence>
<dbReference type="CDD" id="cd24015">
    <property type="entry name" value="ASKHA_NBD_PanK-III"/>
    <property type="match status" value="1"/>
</dbReference>
<comment type="cofactor">
    <cofactor evidence="2">
        <name>K(+)</name>
        <dbReference type="ChEBI" id="CHEBI:29103"/>
    </cofactor>
</comment>
<keyword evidence="19" id="KW-1185">Reference proteome</keyword>
<feature type="compositionally biased region" description="Polar residues" evidence="17">
    <location>
        <begin position="1"/>
        <end position="11"/>
    </location>
</feature>
<keyword evidence="12 16" id="KW-0630">Potassium</keyword>
<evidence type="ECO:0000256" key="17">
    <source>
        <dbReference type="SAM" id="MobiDB-lite"/>
    </source>
</evidence>
<evidence type="ECO:0000256" key="12">
    <source>
        <dbReference type="ARBA" id="ARBA00022958"/>
    </source>
</evidence>
<evidence type="ECO:0000256" key="16">
    <source>
        <dbReference type="HAMAP-Rule" id="MF_01274"/>
    </source>
</evidence>
<comment type="catalytic activity">
    <reaction evidence="1 16">
        <text>(R)-pantothenate + ATP = (R)-4'-phosphopantothenate + ADP + H(+)</text>
        <dbReference type="Rhea" id="RHEA:16373"/>
        <dbReference type="ChEBI" id="CHEBI:10986"/>
        <dbReference type="ChEBI" id="CHEBI:15378"/>
        <dbReference type="ChEBI" id="CHEBI:29032"/>
        <dbReference type="ChEBI" id="CHEBI:30616"/>
        <dbReference type="ChEBI" id="CHEBI:456216"/>
        <dbReference type="EC" id="2.7.1.33"/>
    </reaction>
</comment>
<keyword evidence="11 16" id="KW-0067">ATP-binding</keyword>
<dbReference type="Gene3D" id="3.30.420.40">
    <property type="match status" value="1"/>
</dbReference>
<dbReference type="Pfam" id="PF03309">
    <property type="entry name" value="Pan_kinase"/>
    <property type="match status" value="1"/>
</dbReference>
<dbReference type="InterPro" id="IPR043129">
    <property type="entry name" value="ATPase_NBD"/>
</dbReference>
<evidence type="ECO:0000256" key="3">
    <source>
        <dbReference type="ARBA" id="ARBA00004496"/>
    </source>
</evidence>
<dbReference type="HAMAP" id="MF_01274">
    <property type="entry name" value="Pantothen_kinase_3"/>
    <property type="match status" value="1"/>
</dbReference>
<evidence type="ECO:0000256" key="10">
    <source>
        <dbReference type="ARBA" id="ARBA00022777"/>
    </source>
</evidence>
<evidence type="ECO:0000256" key="7">
    <source>
        <dbReference type="ARBA" id="ARBA00022490"/>
    </source>
</evidence>
<comment type="function">
    <text evidence="16">Catalyzes the phosphorylation of pantothenate (Pan), the first step in CoA biosynthesis.</text>
</comment>
<name>A0ABP8HJN5_9BACT</name>
<gene>
    <name evidence="16" type="primary">coaX</name>
    <name evidence="18" type="ORF">GCM10023184_37830</name>
</gene>
<comment type="caution">
    <text evidence="18">The sequence shown here is derived from an EMBL/GenBank/DDBJ whole genome shotgun (WGS) entry which is preliminary data.</text>
</comment>
<reference evidence="19" key="1">
    <citation type="journal article" date="2019" name="Int. J. Syst. Evol. Microbiol.">
        <title>The Global Catalogue of Microorganisms (GCM) 10K type strain sequencing project: providing services to taxonomists for standard genome sequencing and annotation.</title>
        <authorList>
            <consortium name="The Broad Institute Genomics Platform"/>
            <consortium name="The Broad Institute Genome Sequencing Center for Infectious Disease"/>
            <person name="Wu L."/>
            <person name="Ma J."/>
        </authorList>
    </citation>
    <scope>NUCLEOTIDE SEQUENCE [LARGE SCALE GENOMIC DNA]</scope>
    <source>
        <strain evidence="19">JCM 17919</strain>
    </source>
</reference>
<evidence type="ECO:0000256" key="4">
    <source>
        <dbReference type="ARBA" id="ARBA00005225"/>
    </source>
</evidence>
<protein>
    <recommendedName>
        <fullName evidence="15 16">Type III pantothenate kinase</fullName>
        <ecNumber evidence="6 16">2.7.1.33</ecNumber>
    </recommendedName>
    <alternativeName>
        <fullName evidence="16">PanK-III</fullName>
    </alternativeName>
    <alternativeName>
        <fullName evidence="16">Pantothenic acid kinase</fullName>
    </alternativeName>
</protein>
<evidence type="ECO:0000256" key="11">
    <source>
        <dbReference type="ARBA" id="ARBA00022840"/>
    </source>
</evidence>
<dbReference type="EC" id="2.7.1.33" evidence="6 16"/>
<keyword evidence="7 16" id="KW-0963">Cytoplasm</keyword>